<sequence>MNSGWMDADEPRIGPVATVDDSEPRILGERRITHSEWYPLTKRGRSVEKNREGYISGKSKEAVCPVRDTSPQVKLVMPAVGSRLNAKETHWGILQGHPIRSRHWRFVYFAGLSNHIAMHLGLGLINRDVEVDRRAIVAAYLPRGIVEQACY</sequence>
<protein>
    <submittedName>
        <fullName evidence="1">Uncharacterized protein</fullName>
    </submittedName>
</protein>
<evidence type="ECO:0000313" key="2">
    <source>
        <dbReference type="Proteomes" id="UP000250043"/>
    </source>
</evidence>
<dbReference type="Proteomes" id="UP000250043">
    <property type="component" value="Unassembled WGS sequence"/>
</dbReference>
<organism evidence="1 2">
    <name type="scientific">Obba rivulosa</name>
    <dbReference type="NCBI Taxonomy" id="1052685"/>
    <lineage>
        <taxon>Eukaryota</taxon>
        <taxon>Fungi</taxon>
        <taxon>Dikarya</taxon>
        <taxon>Basidiomycota</taxon>
        <taxon>Agaricomycotina</taxon>
        <taxon>Agaricomycetes</taxon>
        <taxon>Polyporales</taxon>
        <taxon>Gelatoporiaceae</taxon>
        <taxon>Obba</taxon>
    </lineage>
</organism>
<keyword evidence="2" id="KW-1185">Reference proteome</keyword>
<accession>A0A8E2AH71</accession>
<gene>
    <name evidence="1" type="ORF">OBBRIDRAFT_829635</name>
</gene>
<evidence type="ECO:0000313" key="1">
    <source>
        <dbReference type="EMBL" id="OCH84113.1"/>
    </source>
</evidence>
<dbReference type="AlphaFoldDB" id="A0A8E2AH71"/>
<reference evidence="1 2" key="1">
    <citation type="submission" date="2016-07" db="EMBL/GenBank/DDBJ databases">
        <title>Draft genome of the white-rot fungus Obba rivulosa 3A-2.</title>
        <authorList>
            <consortium name="DOE Joint Genome Institute"/>
            <person name="Miettinen O."/>
            <person name="Riley R."/>
            <person name="Acob R."/>
            <person name="Barry K."/>
            <person name="Cullen D."/>
            <person name="De Vries R."/>
            <person name="Hainaut M."/>
            <person name="Hatakka A."/>
            <person name="Henrissat B."/>
            <person name="Hilden K."/>
            <person name="Kuo R."/>
            <person name="Labutti K."/>
            <person name="Lipzen A."/>
            <person name="Makela M.R."/>
            <person name="Sandor L."/>
            <person name="Spatafora J.W."/>
            <person name="Grigoriev I.V."/>
            <person name="Hibbett D.S."/>
        </authorList>
    </citation>
    <scope>NUCLEOTIDE SEQUENCE [LARGE SCALE GENOMIC DNA]</scope>
    <source>
        <strain evidence="1 2">3A-2</strain>
    </source>
</reference>
<name>A0A8E2AH71_9APHY</name>
<proteinExistence type="predicted"/>
<dbReference type="EMBL" id="KV722721">
    <property type="protein sequence ID" value="OCH84113.1"/>
    <property type="molecule type" value="Genomic_DNA"/>
</dbReference>